<dbReference type="SUPFAM" id="SSF53756">
    <property type="entry name" value="UDP-Glycosyltransferase/glycogen phosphorylase"/>
    <property type="match status" value="1"/>
</dbReference>
<dbReference type="InterPro" id="IPR028098">
    <property type="entry name" value="Glyco_trans_4-like_N"/>
</dbReference>
<evidence type="ECO:0000259" key="3">
    <source>
        <dbReference type="Pfam" id="PF13439"/>
    </source>
</evidence>
<keyword evidence="5" id="KW-1185">Reference proteome</keyword>
<reference evidence="5" key="1">
    <citation type="submission" date="2018-02" db="EMBL/GenBank/DDBJ databases">
        <title>Genome sequencing of Solimonas sp. HR-BB.</title>
        <authorList>
            <person name="Lee Y."/>
            <person name="Jeon C.O."/>
        </authorList>
    </citation>
    <scope>NUCLEOTIDE SEQUENCE [LARGE SCALE GENOMIC DNA]</scope>
    <source>
        <strain evidence="5">HR-U</strain>
    </source>
</reference>
<evidence type="ECO:0000259" key="2">
    <source>
        <dbReference type="Pfam" id="PF00534"/>
    </source>
</evidence>
<evidence type="ECO:0000313" key="4">
    <source>
        <dbReference type="EMBL" id="PQA54961.1"/>
    </source>
</evidence>
<dbReference type="Gene3D" id="3.40.50.2000">
    <property type="entry name" value="Glycogen Phosphorylase B"/>
    <property type="match status" value="2"/>
</dbReference>
<dbReference type="InterPro" id="IPR001296">
    <property type="entry name" value="Glyco_trans_1"/>
</dbReference>
<protein>
    <recommendedName>
        <fullName evidence="6">Glycosyltransferase family 1 protein</fullName>
    </recommendedName>
</protein>
<accession>A0A2S7IH02</accession>
<gene>
    <name evidence="4" type="ORF">C5O19_20650</name>
</gene>
<dbReference type="PANTHER" id="PTHR46401:SF2">
    <property type="entry name" value="GLYCOSYLTRANSFERASE WBBK-RELATED"/>
    <property type="match status" value="1"/>
</dbReference>
<dbReference type="GO" id="GO:0016757">
    <property type="term" value="F:glycosyltransferase activity"/>
    <property type="evidence" value="ECO:0007669"/>
    <property type="project" value="InterPro"/>
</dbReference>
<feature type="domain" description="Glycosyl transferase family 1" evidence="2">
    <location>
        <begin position="178"/>
        <end position="331"/>
    </location>
</feature>
<dbReference type="RefSeq" id="WP_104715284.1">
    <property type="nucleotide sequence ID" value="NZ_PTRA01000005.1"/>
</dbReference>
<proteinExistence type="predicted"/>
<sequence length="362" mass="41997">MSRKILVTADQIATSSTGLYHFAFELIKQLRAYQIDEMDLQYLIPRSFAKIKPFGEVHYRTRGVLTNLRWKSIPEFDLIHFTQQNPTLLKPHKIIGRKILTIHDLNYRYEYPVDSAPYRHFQAQTRRYMDQVDGITTISHYAARDISEHLQYPLDQIRVIYNGVNVSTIPAAELAHHQPSFRPERPFLFTVGTVMAKKNFHVLPALLANLDYDLIIAGRIDDHSLEYYNLIKRECERFGIASGRVHLLGETSEIDKHWYYQYCSAFVFPSIAEGFGLPVLEAFSYEKPTFLSTHTALPEVGGEAAYYFDSFHPDRMSEVVKQGLADFPSSNKIQLARNRVSEFSWEKAAQSYLTLYEEILRR</sequence>
<dbReference type="GO" id="GO:0009103">
    <property type="term" value="P:lipopolysaccharide biosynthetic process"/>
    <property type="evidence" value="ECO:0007669"/>
    <property type="project" value="TreeGrafter"/>
</dbReference>
<dbReference type="Proteomes" id="UP000239590">
    <property type="component" value="Unassembled WGS sequence"/>
</dbReference>
<evidence type="ECO:0000313" key="5">
    <source>
        <dbReference type="Proteomes" id="UP000239590"/>
    </source>
</evidence>
<dbReference type="Pfam" id="PF13439">
    <property type="entry name" value="Glyco_transf_4"/>
    <property type="match status" value="1"/>
</dbReference>
<dbReference type="PANTHER" id="PTHR46401">
    <property type="entry name" value="GLYCOSYLTRANSFERASE WBBK-RELATED"/>
    <property type="match status" value="1"/>
</dbReference>
<name>A0A2S7IH02_9BACT</name>
<organism evidence="4 5">
    <name type="scientific">Siphonobacter curvatus</name>
    <dbReference type="NCBI Taxonomy" id="2094562"/>
    <lineage>
        <taxon>Bacteria</taxon>
        <taxon>Pseudomonadati</taxon>
        <taxon>Bacteroidota</taxon>
        <taxon>Cytophagia</taxon>
        <taxon>Cytophagales</taxon>
        <taxon>Cytophagaceae</taxon>
        <taxon>Siphonobacter</taxon>
    </lineage>
</organism>
<dbReference type="OrthoDB" id="9801609at2"/>
<keyword evidence="1" id="KW-0808">Transferase</keyword>
<dbReference type="Pfam" id="PF00534">
    <property type="entry name" value="Glycos_transf_1"/>
    <property type="match status" value="1"/>
</dbReference>
<evidence type="ECO:0008006" key="6">
    <source>
        <dbReference type="Google" id="ProtNLM"/>
    </source>
</evidence>
<dbReference type="EMBL" id="PTRA01000005">
    <property type="protein sequence ID" value="PQA54961.1"/>
    <property type="molecule type" value="Genomic_DNA"/>
</dbReference>
<dbReference type="AlphaFoldDB" id="A0A2S7IH02"/>
<comment type="caution">
    <text evidence="4">The sequence shown here is derived from an EMBL/GenBank/DDBJ whole genome shotgun (WGS) entry which is preliminary data.</text>
</comment>
<feature type="domain" description="Glycosyltransferase subfamily 4-like N-terminal" evidence="3">
    <location>
        <begin position="73"/>
        <end position="167"/>
    </location>
</feature>
<evidence type="ECO:0000256" key="1">
    <source>
        <dbReference type="ARBA" id="ARBA00022679"/>
    </source>
</evidence>
<dbReference type="CDD" id="cd03809">
    <property type="entry name" value="GT4_MtfB-like"/>
    <property type="match status" value="1"/>
</dbReference>